<comment type="caution">
    <text evidence="2">The sequence shown here is derived from an EMBL/GenBank/DDBJ whole genome shotgun (WGS) entry which is preliminary data.</text>
</comment>
<keyword evidence="3" id="KW-1185">Reference proteome</keyword>
<dbReference type="PANTHER" id="PTHR38753">
    <property type="entry name" value="SLR1441 PROTEIN"/>
    <property type="match status" value="1"/>
</dbReference>
<organism evidence="2 3">
    <name type="scientific">Candidatus Magnetobacterium casense</name>
    <dbReference type="NCBI Taxonomy" id="1455061"/>
    <lineage>
        <taxon>Bacteria</taxon>
        <taxon>Pseudomonadati</taxon>
        <taxon>Nitrospirota</taxon>
        <taxon>Thermodesulfovibrionia</taxon>
        <taxon>Thermodesulfovibrionales</taxon>
        <taxon>Candidatus Magnetobacteriaceae</taxon>
        <taxon>Candidatus Magnetobacterium</taxon>
    </lineage>
</organism>
<dbReference type="InterPro" id="IPR011335">
    <property type="entry name" value="Restrct_endonuc-II-like"/>
</dbReference>
<dbReference type="RefSeq" id="WP_218250643.1">
    <property type="nucleotide sequence ID" value="NZ_JABXWD010000003.1"/>
</dbReference>
<feature type="compositionally biased region" description="Basic and acidic residues" evidence="1">
    <location>
        <begin position="42"/>
        <end position="108"/>
    </location>
</feature>
<feature type="region of interest" description="Disordered" evidence="1">
    <location>
        <begin position="38"/>
        <end position="108"/>
    </location>
</feature>
<dbReference type="SUPFAM" id="SSF52980">
    <property type="entry name" value="Restriction endonuclease-like"/>
    <property type="match status" value="1"/>
</dbReference>
<accession>A0ABS6RTS3</accession>
<evidence type="ECO:0000313" key="3">
    <source>
        <dbReference type="Proteomes" id="UP001196980"/>
    </source>
</evidence>
<protein>
    <submittedName>
        <fullName evidence="2">Uncharacterized protein</fullName>
    </submittedName>
</protein>
<sequence>MQVLIEKRLDRLERLLEETVQLNNSIAQELRAAISGLAAQNAERDRQDAERERLNLERDRQNAERERLNLERDQQNLERDRLNVERDRENAKRDRENAEKAQRDKEENDAFHREMRAKELELSAQLSQMSKDFQRELNQTIGNVANRLGTIVEDIIAPGVAPVIRKYFNCEPVDIRPRTKKRKNGHTCEVDLLLICPDMVFMIEVKATPRTEDVKNILAKANRLTSYFPECSGMPVIPFLGSIVIDDHVINYASKKGLYTIAFRDWLYLDILNFEETNKVNTATNQS</sequence>
<dbReference type="EMBL" id="JABXWD010000003">
    <property type="protein sequence ID" value="MBV6340025.1"/>
    <property type="molecule type" value="Genomic_DNA"/>
</dbReference>
<proteinExistence type="predicted"/>
<dbReference type="Proteomes" id="UP001196980">
    <property type="component" value="Unassembled WGS sequence"/>
</dbReference>
<evidence type="ECO:0000313" key="2">
    <source>
        <dbReference type="EMBL" id="MBV6340025.1"/>
    </source>
</evidence>
<name>A0ABS6RTS3_9BACT</name>
<gene>
    <name evidence="2" type="ORF">HWQ67_00350</name>
</gene>
<evidence type="ECO:0000256" key="1">
    <source>
        <dbReference type="SAM" id="MobiDB-lite"/>
    </source>
</evidence>
<dbReference type="PANTHER" id="PTHR38753:SF1">
    <property type="entry name" value="SLR1441 PROTEIN"/>
    <property type="match status" value="1"/>
</dbReference>
<reference evidence="2 3" key="1">
    <citation type="journal article" date="2020" name="J Geophys Res Biogeosci">
        <title>Magnetotaxis as an Adaptation to Enable Bacterial Shuttling of Microbial Sulfur and Sulfur Cycling Across Aquatic Oxic#Anoxic Interfaces.</title>
        <authorList>
            <person name="Li J."/>
            <person name="Liu P."/>
            <person name="Wang J."/>
            <person name="Roberts A.P."/>
            <person name="Pan Y."/>
        </authorList>
    </citation>
    <scope>NUCLEOTIDE SEQUENCE [LARGE SCALE GENOMIC DNA]</scope>
    <source>
        <strain evidence="2 3">MYR-1_YQ</strain>
    </source>
</reference>